<dbReference type="AlphaFoldDB" id="A0AAE3GCE0"/>
<evidence type="ECO:0000256" key="1">
    <source>
        <dbReference type="SAM" id="MobiDB-lite"/>
    </source>
</evidence>
<feature type="transmembrane region" description="Helical" evidence="2">
    <location>
        <begin position="6"/>
        <end position="28"/>
    </location>
</feature>
<dbReference type="Gene3D" id="3.40.50.1110">
    <property type="entry name" value="SGNH hydrolase"/>
    <property type="match status" value="1"/>
</dbReference>
<dbReference type="Proteomes" id="UP001206128">
    <property type="component" value="Unassembled WGS sequence"/>
</dbReference>
<feature type="domain" description="SGNH hydrolase-type esterase" evidence="3">
    <location>
        <begin position="76"/>
        <end position="253"/>
    </location>
</feature>
<name>A0AAE3GCE0_9PSEU</name>
<sequence length="312" mass="32186">MVGLRAFRTAAVTVGALGGLSGAVYGLLTEQSRRARLVIGVPEAPPLRADGVYLPDGTGPLGADQAQHPRPLRFAVIGDSSAAGLGVDTESELPAVLLAIGLAEEAERPVALTTFAISGSTTTDLPAQVDLALADPPDVALVIIGANDVTTQLSIRLSAAILGTEVARLVKAGVGVVVGTCPDLGAIRPIPQPLRSIARSWSLALARAQRRAVDRVGASAVPLADLLSPEFLARPAELFSADRFHPNAAGYAAAADVLLAPLCSAAGVWSGGPMPTLPRRSATAEARRPTSRLVAWVNRKGRRPEPPTSRAR</sequence>
<keyword evidence="5" id="KW-1185">Reference proteome</keyword>
<organism evidence="4 5">
    <name type="scientific">Goodfellowiella coeruleoviolacea</name>
    <dbReference type="NCBI Taxonomy" id="334858"/>
    <lineage>
        <taxon>Bacteria</taxon>
        <taxon>Bacillati</taxon>
        <taxon>Actinomycetota</taxon>
        <taxon>Actinomycetes</taxon>
        <taxon>Pseudonocardiales</taxon>
        <taxon>Pseudonocardiaceae</taxon>
        <taxon>Goodfellowiella</taxon>
    </lineage>
</organism>
<dbReference type="InterPro" id="IPR051532">
    <property type="entry name" value="Ester_Hydrolysis_Enzymes"/>
</dbReference>
<gene>
    <name evidence="4" type="ORF">LX83_002559</name>
</gene>
<evidence type="ECO:0000256" key="2">
    <source>
        <dbReference type="SAM" id="Phobius"/>
    </source>
</evidence>
<dbReference type="InterPro" id="IPR036514">
    <property type="entry name" value="SGNH_hydro_sf"/>
</dbReference>
<reference evidence="4" key="1">
    <citation type="submission" date="2022-06" db="EMBL/GenBank/DDBJ databases">
        <title>Genomic Encyclopedia of Archaeal and Bacterial Type Strains, Phase II (KMG-II): from individual species to whole genera.</title>
        <authorList>
            <person name="Goeker M."/>
        </authorList>
    </citation>
    <scope>NUCLEOTIDE SEQUENCE</scope>
    <source>
        <strain evidence="4">DSM 43935</strain>
    </source>
</reference>
<keyword evidence="2" id="KW-0472">Membrane</keyword>
<dbReference type="RefSeq" id="WP_253770766.1">
    <property type="nucleotide sequence ID" value="NZ_JAMTCK010000005.1"/>
</dbReference>
<proteinExistence type="predicted"/>
<dbReference type="EMBL" id="JAMTCK010000005">
    <property type="protein sequence ID" value="MCP2165701.1"/>
    <property type="molecule type" value="Genomic_DNA"/>
</dbReference>
<dbReference type="CDD" id="cd01836">
    <property type="entry name" value="FeeA_FeeB_like"/>
    <property type="match status" value="1"/>
</dbReference>
<keyword evidence="2" id="KW-1133">Transmembrane helix</keyword>
<evidence type="ECO:0000259" key="3">
    <source>
        <dbReference type="Pfam" id="PF13472"/>
    </source>
</evidence>
<dbReference type="Pfam" id="PF13472">
    <property type="entry name" value="Lipase_GDSL_2"/>
    <property type="match status" value="1"/>
</dbReference>
<comment type="caution">
    <text evidence="4">The sequence shown here is derived from an EMBL/GenBank/DDBJ whole genome shotgun (WGS) entry which is preliminary data.</text>
</comment>
<evidence type="ECO:0000313" key="5">
    <source>
        <dbReference type="Proteomes" id="UP001206128"/>
    </source>
</evidence>
<keyword evidence="2" id="KW-0812">Transmembrane</keyword>
<evidence type="ECO:0000313" key="4">
    <source>
        <dbReference type="EMBL" id="MCP2165701.1"/>
    </source>
</evidence>
<dbReference type="SUPFAM" id="SSF52266">
    <property type="entry name" value="SGNH hydrolase"/>
    <property type="match status" value="1"/>
</dbReference>
<dbReference type="PANTHER" id="PTHR30383:SF5">
    <property type="entry name" value="SGNH HYDROLASE-TYPE ESTERASE DOMAIN-CONTAINING PROTEIN"/>
    <property type="match status" value="1"/>
</dbReference>
<dbReference type="PANTHER" id="PTHR30383">
    <property type="entry name" value="THIOESTERASE 1/PROTEASE 1/LYSOPHOSPHOLIPASE L1"/>
    <property type="match status" value="1"/>
</dbReference>
<feature type="region of interest" description="Disordered" evidence="1">
    <location>
        <begin position="278"/>
        <end position="312"/>
    </location>
</feature>
<dbReference type="GO" id="GO:0004622">
    <property type="term" value="F:phosphatidylcholine lysophospholipase activity"/>
    <property type="evidence" value="ECO:0007669"/>
    <property type="project" value="TreeGrafter"/>
</dbReference>
<protein>
    <submittedName>
        <fullName evidence="4">Lysophospholipase L1</fullName>
    </submittedName>
</protein>
<dbReference type="InterPro" id="IPR013830">
    <property type="entry name" value="SGNH_hydro"/>
</dbReference>
<accession>A0AAE3GCE0</accession>